<reference evidence="1" key="2">
    <citation type="journal article" date="2008" name="Genome Biol.">
        <title>Improved genome assembly and evidence-based global gene model set for the chordate Ciona intestinalis: new insight into intron and operon populations.</title>
        <authorList>
            <person name="Satou Y."/>
            <person name="Mineta K."/>
            <person name="Ogasawara M."/>
            <person name="Sasakura Y."/>
            <person name="Shoguchi E."/>
            <person name="Ueno K."/>
            <person name="Yamada L."/>
            <person name="Matsumoto J."/>
            <person name="Wasserscheid J."/>
            <person name="Dewar K."/>
            <person name="Wiley G.B."/>
            <person name="Macmil S.L."/>
            <person name="Roe B.A."/>
            <person name="Zeller R.W."/>
            <person name="Hastings K.E."/>
            <person name="Lemaire P."/>
            <person name="Lindquist E."/>
            <person name="Endo T."/>
            <person name="Hotta K."/>
            <person name="Inaba K."/>
        </authorList>
    </citation>
    <scope>NUCLEOTIDE SEQUENCE [LARGE SCALE GENOMIC DNA]</scope>
    <source>
        <strain evidence="1">wild type</strain>
    </source>
</reference>
<dbReference type="Proteomes" id="UP000008144">
    <property type="component" value="Chromosome 11"/>
</dbReference>
<dbReference type="InterPro" id="IPR031526">
    <property type="entry name" value="DUF4698"/>
</dbReference>
<dbReference type="EMBL" id="EAAA01000667">
    <property type="status" value="NOT_ANNOTATED_CDS"/>
    <property type="molecule type" value="Genomic_DNA"/>
</dbReference>
<name>H2XRH8_CIOIN</name>
<evidence type="ECO:0000313" key="1">
    <source>
        <dbReference type="Ensembl" id="ENSCINP00000032262.1"/>
    </source>
</evidence>
<sequence>MSSPAKLSSQFLFKFSSDEKEKSLGQIRDRFDEVNDSKALQLHNQLSELEKRRKQRMETKFDMLTRTKSIHRDLKGMRSAAQQKFLQEQLIKKKRSCLVSCDWYTMLSENIPDEVHRDQGCEEVLEKLFMLGMQMEEGMRQVTEHSFLSSLRVLRSWELCSPEISSGIEFVREHIVGMKSENFDEWRSSKLG</sequence>
<dbReference type="InParanoid" id="H2XRH8"/>
<reference evidence="1" key="4">
    <citation type="submission" date="2025-09" db="UniProtKB">
        <authorList>
            <consortium name="Ensembl"/>
        </authorList>
    </citation>
    <scope>IDENTIFICATION</scope>
</reference>
<dbReference type="STRING" id="7719.ENSCINP00000032262"/>
<organism evidence="1 2">
    <name type="scientific">Ciona intestinalis</name>
    <name type="common">Transparent sea squirt</name>
    <name type="synonym">Ascidia intestinalis</name>
    <dbReference type="NCBI Taxonomy" id="7719"/>
    <lineage>
        <taxon>Eukaryota</taxon>
        <taxon>Metazoa</taxon>
        <taxon>Chordata</taxon>
        <taxon>Tunicata</taxon>
        <taxon>Ascidiacea</taxon>
        <taxon>Phlebobranchia</taxon>
        <taxon>Cionidae</taxon>
        <taxon>Ciona</taxon>
    </lineage>
</organism>
<proteinExistence type="predicted"/>
<evidence type="ECO:0000313" key="2">
    <source>
        <dbReference type="Proteomes" id="UP000008144"/>
    </source>
</evidence>
<dbReference type="PANTHER" id="PTHR34754">
    <property type="entry name" value="COILED-COIL DOMAIN-CONTAINING PROTEIN 60"/>
    <property type="match status" value="1"/>
</dbReference>
<protein>
    <submittedName>
        <fullName evidence="1">Uncharacterized protein</fullName>
    </submittedName>
</protein>
<dbReference type="Pfam" id="PF15769">
    <property type="entry name" value="DUF4698"/>
    <property type="match status" value="1"/>
</dbReference>
<dbReference type="AlphaFoldDB" id="H2XRH8"/>
<dbReference type="HOGENOM" id="CLU_1418074_0_0_1"/>
<reference evidence="1" key="3">
    <citation type="submission" date="2025-08" db="UniProtKB">
        <authorList>
            <consortium name="Ensembl"/>
        </authorList>
    </citation>
    <scope>IDENTIFICATION</scope>
</reference>
<reference evidence="2" key="1">
    <citation type="journal article" date="2002" name="Science">
        <title>The draft genome of Ciona intestinalis: insights into chordate and vertebrate origins.</title>
        <authorList>
            <person name="Dehal P."/>
            <person name="Satou Y."/>
            <person name="Campbell R.K."/>
            <person name="Chapman J."/>
            <person name="Degnan B."/>
            <person name="De Tomaso A."/>
            <person name="Davidson B."/>
            <person name="Di Gregorio A."/>
            <person name="Gelpke M."/>
            <person name="Goodstein D.M."/>
            <person name="Harafuji N."/>
            <person name="Hastings K.E."/>
            <person name="Ho I."/>
            <person name="Hotta K."/>
            <person name="Huang W."/>
            <person name="Kawashima T."/>
            <person name="Lemaire P."/>
            <person name="Martinez D."/>
            <person name="Meinertzhagen I.A."/>
            <person name="Necula S."/>
            <person name="Nonaka M."/>
            <person name="Putnam N."/>
            <person name="Rash S."/>
            <person name="Saiga H."/>
            <person name="Satake M."/>
            <person name="Terry A."/>
            <person name="Yamada L."/>
            <person name="Wang H.G."/>
            <person name="Awazu S."/>
            <person name="Azumi K."/>
            <person name="Boore J."/>
            <person name="Branno M."/>
            <person name="Chin-Bow S."/>
            <person name="DeSantis R."/>
            <person name="Doyle S."/>
            <person name="Francino P."/>
            <person name="Keys D.N."/>
            <person name="Haga S."/>
            <person name="Hayashi H."/>
            <person name="Hino K."/>
            <person name="Imai K.S."/>
            <person name="Inaba K."/>
            <person name="Kano S."/>
            <person name="Kobayashi K."/>
            <person name="Kobayashi M."/>
            <person name="Lee B.I."/>
            <person name="Makabe K.W."/>
            <person name="Manohar C."/>
            <person name="Matassi G."/>
            <person name="Medina M."/>
            <person name="Mochizuki Y."/>
            <person name="Mount S."/>
            <person name="Morishita T."/>
            <person name="Miura S."/>
            <person name="Nakayama A."/>
            <person name="Nishizaka S."/>
            <person name="Nomoto H."/>
            <person name="Ohta F."/>
            <person name="Oishi K."/>
            <person name="Rigoutsos I."/>
            <person name="Sano M."/>
            <person name="Sasaki A."/>
            <person name="Sasakura Y."/>
            <person name="Shoguchi E."/>
            <person name="Shin-i T."/>
            <person name="Spagnuolo A."/>
            <person name="Stainier D."/>
            <person name="Suzuki M.M."/>
            <person name="Tassy O."/>
            <person name="Takatori N."/>
            <person name="Tokuoka M."/>
            <person name="Yagi K."/>
            <person name="Yoshizaki F."/>
            <person name="Wada S."/>
            <person name="Zhang C."/>
            <person name="Hyatt P.D."/>
            <person name="Larimer F."/>
            <person name="Detter C."/>
            <person name="Doggett N."/>
            <person name="Glavina T."/>
            <person name="Hawkins T."/>
            <person name="Richardson P."/>
            <person name="Lucas S."/>
            <person name="Kohara Y."/>
            <person name="Levine M."/>
            <person name="Satoh N."/>
            <person name="Rokhsar D.S."/>
        </authorList>
    </citation>
    <scope>NUCLEOTIDE SEQUENCE [LARGE SCALE GENOMIC DNA]</scope>
</reference>
<keyword evidence="2" id="KW-1185">Reference proteome</keyword>
<dbReference type="PANTHER" id="PTHR34754:SF1">
    <property type="entry name" value="COILED-COIL DOMAIN-CONTAINING PROTEIN 60"/>
    <property type="match status" value="1"/>
</dbReference>
<accession>H2XRH8</accession>
<dbReference type="Ensembl" id="ENSCINT00000036655.1">
    <property type="protein sequence ID" value="ENSCINP00000032262.1"/>
    <property type="gene ID" value="ENSCING00000022327.1"/>
</dbReference>